<gene>
    <name evidence="7" type="ORF">Ae201684_012734</name>
</gene>
<evidence type="ECO:0000256" key="2">
    <source>
        <dbReference type="ARBA" id="ARBA00022737"/>
    </source>
</evidence>
<feature type="signal peptide" evidence="5">
    <location>
        <begin position="1"/>
        <end position="16"/>
    </location>
</feature>
<comment type="similarity">
    <text evidence="1">Belongs to the peptidase C1 family.</text>
</comment>
<dbReference type="InterPro" id="IPR039417">
    <property type="entry name" value="Peptidase_C1A_papain-like"/>
</dbReference>
<evidence type="ECO:0000256" key="4">
    <source>
        <dbReference type="ARBA" id="ARBA00023157"/>
    </source>
</evidence>
<dbReference type="PANTHER" id="PTHR12411">
    <property type="entry name" value="CYSTEINE PROTEASE FAMILY C1-RELATED"/>
    <property type="match status" value="1"/>
</dbReference>
<dbReference type="GO" id="GO:0006508">
    <property type="term" value="P:proteolysis"/>
    <property type="evidence" value="ECO:0007669"/>
    <property type="project" value="InterPro"/>
</dbReference>
<evidence type="ECO:0000313" key="8">
    <source>
        <dbReference type="Proteomes" id="UP000481153"/>
    </source>
</evidence>
<dbReference type="VEuPathDB" id="FungiDB:AeMF1_005237"/>
<dbReference type="AlphaFoldDB" id="A0A6G0WQI2"/>
<dbReference type="Gene3D" id="3.90.70.10">
    <property type="entry name" value="Cysteine proteinases"/>
    <property type="match status" value="1"/>
</dbReference>
<dbReference type="Gene3D" id="3.30.30.180">
    <property type="match status" value="1"/>
</dbReference>
<dbReference type="InterPro" id="IPR003609">
    <property type="entry name" value="Pan_app"/>
</dbReference>
<dbReference type="InterPro" id="IPR000177">
    <property type="entry name" value="Apple"/>
</dbReference>
<evidence type="ECO:0000256" key="1">
    <source>
        <dbReference type="ARBA" id="ARBA00008455"/>
    </source>
</evidence>
<feature type="chain" id="PRO_5026005998" description="Apple domain-containing protein" evidence="5">
    <location>
        <begin position="17"/>
        <end position="501"/>
    </location>
</feature>
<dbReference type="GO" id="GO:0008234">
    <property type="term" value="F:cysteine-type peptidase activity"/>
    <property type="evidence" value="ECO:0007669"/>
    <property type="project" value="InterPro"/>
</dbReference>
<sequence>MRRFFTLGALAALALAATDPSDAELEKELAAWEASPNGQYAKQLGLVPKTESITGQSDTSEKLRRWKAKKAMLPIYAARNPHASFTMNTPFALVTKDEANRRLDADIDWTTSGCIHPVQNQGACGSCWAFAATATIEAANCLAGRGLVKLSEQDLVSCSGAAASGYPALAIDYAARNGVCLLKDYPYISGGDGTVHDCVSSCTKQNVNVDTYVYVYGESSYLSVMQAQPVAVFLYAGEEFMAYKGRTAGFTQSSSQCSTLQTNTDYYGYDIKSTQRASADLCCDDCKNTPGCQLFVWFQGTCYLKNAKGAQSTKPGATAGFVNFSGPTCGAVEANTDYPGQDLYTARLQCLQLDARRLLLLEIVASKPNSQVWRDVGSCQQMLSSRARRRLRPEAVLGFEPQNESQGWLHSWNNGQLVVPNPNWVCDRATKMRQNIPNKDILILSGGGTDYDSCKLINFFQCPAVDVVSIHTYADANLNVLQQFVDLTNQYNERVVVEEFG</sequence>
<dbReference type="Pfam" id="PF00112">
    <property type="entry name" value="Peptidase_C1"/>
    <property type="match status" value="1"/>
</dbReference>
<comment type="caution">
    <text evidence="7">The sequence shown here is derived from an EMBL/GenBank/DDBJ whole genome shotgun (WGS) entry which is preliminary data.</text>
</comment>
<keyword evidence="5" id="KW-0732">Signal</keyword>
<dbReference type="InterPro" id="IPR038765">
    <property type="entry name" value="Papain-like_cys_pep_sf"/>
</dbReference>
<dbReference type="PROSITE" id="PS50948">
    <property type="entry name" value="PAN"/>
    <property type="match status" value="1"/>
</dbReference>
<keyword evidence="2" id="KW-0677">Repeat</keyword>
<evidence type="ECO:0000313" key="7">
    <source>
        <dbReference type="EMBL" id="KAF0729673.1"/>
    </source>
</evidence>
<dbReference type="InterPro" id="IPR000668">
    <property type="entry name" value="Peptidase_C1A_C"/>
</dbReference>
<keyword evidence="3" id="KW-0865">Zymogen</keyword>
<dbReference type="CDD" id="cd01100">
    <property type="entry name" value="APPLE_Factor_XI_like"/>
    <property type="match status" value="1"/>
</dbReference>
<dbReference type="Gene3D" id="3.20.20.80">
    <property type="entry name" value="Glycosidases"/>
    <property type="match status" value="1"/>
</dbReference>
<dbReference type="SUPFAM" id="SSF54001">
    <property type="entry name" value="Cysteine proteinases"/>
    <property type="match status" value="1"/>
</dbReference>
<protein>
    <recommendedName>
        <fullName evidence="6">Apple domain-containing protein</fullName>
    </recommendedName>
</protein>
<evidence type="ECO:0000256" key="3">
    <source>
        <dbReference type="ARBA" id="ARBA00023145"/>
    </source>
</evidence>
<keyword evidence="8" id="KW-1185">Reference proteome</keyword>
<dbReference type="PROSITE" id="PS00139">
    <property type="entry name" value="THIOL_PROTEASE_CYS"/>
    <property type="match status" value="1"/>
</dbReference>
<name>A0A6G0WQI2_9STRA</name>
<dbReference type="SUPFAM" id="SSF51445">
    <property type="entry name" value="(Trans)glycosidases"/>
    <property type="match status" value="1"/>
</dbReference>
<dbReference type="Proteomes" id="UP000481153">
    <property type="component" value="Unassembled WGS sequence"/>
</dbReference>
<dbReference type="SMART" id="SM00645">
    <property type="entry name" value="Pept_C1"/>
    <property type="match status" value="1"/>
</dbReference>
<dbReference type="InterPro" id="IPR017853">
    <property type="entry name" value="GH"/>
</dbReference>
<feature type="domain" description="Apple" evidence="6">
    <location>
        <begin position="257"/>
        <end position="329"/>
    </location>
</feature>
<dbReference type="InterPro" id="IPR013128">
    <property type="entry name" value="Peptidase_C1A"/>
</dbReference>
<reference evidence="7 8" key="1">
    <citation type="submission" date="2019-07" db="EMBL/GenBank/DDBJ databases">
        <title>Genomics analysis of Aphanomyces spp. identifies a new class of oomycete effector associated with host adaptation.</title>
        <authorList>
            <person name="Gaulin E."/>
        </authorList>
    </citation>
    <scope>NUCLEOTIDE SEQUENCE [LARGE SCALE GENOMIC DNA]</scope>
    <source>
        <strain evidence="7 8">ATCC 201684</strain>
    </source>
</reference>
<dbReference type="GO" id="GO:0005576">
    <property type="term" value="C:extracellular region"/>
    <property type="evidence" value="ECO:0007669"/>
    <property type="project" value="InterPro"/>
</dbReference>
<accession>A0A6G0WQI2</accession>
<organism evidence="7 8">
    <name type="scientific">Aphanomyces euteiches</name>
    <dbReference type="NCBI Taxonomy" id="100861"/>
    <lineage>
        <taxon>Eukaryota</taxon>
        <taxon>Sar</taxon>
        <taxon>Stramenopiles</taxon>
        <taxon>Oomycota</taxon>
        <taxon>Saprolegniomycetes</taxon>
        <taxon>Saprolegniales</taxon>
        <taxon>Verrucalvaceae</taxon>
        <taxon>Aphanomyces</taxon>
    </lineage>
</organism>
<dbReference type="VEuPathDB" id="FungiDB:AeMF1_007498"/>
<keyword evidence="4" id="KW-1015">Disulfide bond</keyword>
<dbReference type="InterPro" id="IPR000169">
    <property type="entry name" value="Pept_cys_AS"/>
</dbReference>
<evidence type="ECO:0000259" key="6">
    <source>
        <dbReference type="PROSITE" id="PS50948"/>
    </source>
</evidence>
<dbReference type="CDD" id="cd02248">
    <property type="entry name" value="Peptidase_C1A"/>
    <property type="match status" value="1"/>
</dbReference>
<dbReference type="SMART" id="SM00223">
    <property type="entry name" value="APPLE"/>
    <property type="match status" value="1"/>
</dbReference>
<evidence type="ECO:0000256" key="5">
    <source>
        <dbReference type="SAM" id="SignalP"/>
    </source>
</evidence>
<proteinExistence type="inferred from homology"/>
<dbReference type="EMBL" id="VJMJ01000162">
    <property type="protein sequence ID" value="KAF0729673.1"/>
    <property type="molecule type" value="Genomic_DNA"/>
</dbReference>